<dbReference type="EC" id="2.7.7.6" evidence="9"/>
<keyword evidence="4 11" id="KW-0934">Plastid</keyword>
<dbReference type="PANTHER" id="PTHR19376:SF54">
    <property type="entry name" value="DNA-DIRECTED RNA POLYMERASE SUBUNIT BETA"/>
    <property type="match status" value="1"/>
</dbReference>
<comment type="function">
    <text evidence="1 9">DNA-dependent RNA polymerase catalyzes the transcription of DNA into RNA using the four ribonucleoside triphosphates as substrates.</text>
</comment>
<dbReference type="GO" id="GO:0000428">
    <property type="term" value="C:DNA-directed RNA polymerase complex"/>
    <property type="evidence" value="ECO:0007669"/>
    <property type="project" value="UniProtKB-KW"/>
</dbReference>
<evidence type="ECO:0000313" key="11">
    <source>
        <dbReference type="EMBL" id="QHN60203.1"/>
    </source>
</evidence>
<dbReference type="AlphaFoldDB" id="A0A6B9UD11"/>
<evidence type="ECO:0000256" key="1">
    <source>
        <dbReference type="ARBA" id="ARBA00004026"/>
    </source>
</evidence>
<keyword evidence="3 9" id="KW-0240">DNA-directed RNA polymerase</keyword>
<keyword evidence="6 9" id="KW-0548">Nucleotidyltransferase</keyword>
<name>A0A6B9UD11_9CHLO</name>
<dbReference type="EMBL" id="MK792750">
    <property type="protein sequence ID" value="QHN60203.1"/>
    <property type="molecule type" value="Genomic_DNA"/>
</dbReference>
<dbReference type="SUPFAM" id="SSF64484">
    <property type="entry name" value="beta and beta-prime subunits of DNA dependent RNA-polymerase"/>
    <property type="match status" value="1"/>
</dbReference>
<evidence type="ECO:0000259" key="10">
    <source>
        <dbReference type="SMART" id="SM00663"/>
    </source>
</evidence>
<comment type="catalytic activity">
    <reaction evidence="8 9">
        <text>RNA(n) + a ribonucleoside 5'-triphosphate = RNA(n+1) + diphosphate</text>
        <dbReference type="Rhea" id="RHEA:21248"/>
        <dbReference type="Rhea" id="RHEA-COMP:14527"/>
        <dbReference type="Rhea" id="RHEA-COMP:17342"/>
        <dbReference type="ChEBI" id="CHEBI:33019"/>
        <dbReference type="ChEBI" id="CHEBI:61557"/>
        <dbReference type="ChEBI" id="CHEBI:140395"/>
        <dbReference type="EC" id="2.7.7.6"/>
    </reaction>
</comment>
<dbReference type="GO" id="GO:0006351">
    <property type="term" value="P:DNA-templated transcription"/>
    <property type="evidence" value="ECO:0007669"/>
    <property type="project" value="InterPro"/>
</dbReference>
<dbReference type="InterPro" id="IPR007080">
    <property type="entry name" value="RNA_pol_Rpb1_1"/>
</dbReference>
<keyword evidence="11" id="KW-0150">Chloroplast</keyword>
<evidence type="ECO:0000256" key="5">
    <source>
        <dbReference type="ARBA" id="ARBA00022679"/>
    </source>
</evidence>
<proteinExistence type="inferred from homology"/>
<dbReference type="Pfam" id="PF04997">
    <property type="entry name" value="RNA_pol_Rpb1_1"/>
    <property type="match status" value="2"/>
</dbReference>
<dbReference type="Gene3D" id="1.10.40.90">
    <property type="match status" value="1"/>
</dbReference>
<dbReference type="SMART" id="SM00663">
    <property type="entry name" value="RPOLA_N"/>
    <property type="match status" value="1"/>
</dbReference>
<evidence type="ECO:0000256" key="9">
    <source>
        <dbReference type="RuleBase" id="RU004279"/>
    </source>
</evidence>
<evidence type="ECO:0000256" key="6">
    <source>
        <dbReference type="ARBA" id="ARBA00022695"/>
    </source>
</evidence>
<keyword evidence="5 9" id="KW-0808">Transferase</keyword>
<dbReference type="Gene3D" id="2.40.40.20">
    <property type="match status" value="1"/>
</dbReference>
<organism evidence="11">
    <name type="scientific">Caulerpa sertularioides f. longipes</name>
    <dbReference type="NCBI Taxonomy" id="148953"/>
    <lineage>
        <taxon>Eukaryota</taxon>
        <taxon>Viridiplantae</taxon>
        <taxon>Chlorophyta</taxon>
        <taxon>core chlorophytes</taxon>
        <taxon>Ulvophyceae</taxon>
        <taxon>TCBD clade</taxon>
        <taxon>Bryopsidales</taxon>
        <taxon>Halimedineae</taxon>
        <taxon>Caulerpaceae</taxon>
        <taxon>Caulerpa</taxon>
    </lineage>
</organism>
<dbReference type="PANTHER" id="PTHR19376">
    <property type="entry name" value="DNA-DIRECTED RNA POLYMERASE"/>
    <property type="match status" value="1"/>
</dbReference>
<accession>A0A6B9UD11</accession>
<reference evidence="11" key="1">
    <citation type="journal article" date="2019" name="Mitochondrial DNA Part B Resour">
        <title>Complete chloroplast genome of green alga Caulerpa sertularioides f. longipes (J.Agardh) Collins, 1909.</title>
        <authorList>
            <person name="Wang R."/>
            <person name="Liu H."/>
            <person name="Wang Y."/>
            <person name="Ke H."/>
            <person name="Fan J."/>
            <person name="Chen F."/>
            <person name="Tan W."/>
        </authorList>
    </citation>
    <scope>NUCLEOTIDE SEQUENCE</scope>
</reference>
<dbReference type="InterPro" id="IPR006592">
    <property type="entry name" value="RNA_pol_N"/>
</dbReference>
<dbReference type="Gene3D" id="4.10.860.120">
    <property type="entry name" value="RNA polymerase II, clamp domain"/>
    <property type="match status" value="1"/>
</dbReference>
<evidence type="ECO:0000256" key="4">
    <source>
        <dbReference type="ARBA" id="ARBA00022640"/>
    </source>
</evidence>
<gene>
    <name evidence="11" type="primary">rpoC1</name>
</gene>
<dbReference type="GO" id="GO:0003899">
    <property type="term" value="F:DNA-directed RNA polymerase activity"/>
    <property type="evidence" value="ECO:0007669"/>
    <property type="project" value="UniProtKB-EC"/>
</dbReference>
<evidence type="ECO:0000256" key="7">
    <source>
        <dbReference type="ARBA" id="ARBA00023163"/>
    </source>
</evidence>
<dbReference type="GO" id="GO:0003677">
    <property type="term" value="F:DNA binding"/>
    <property type="evidence" value="ECO:0007669"/>
    <property type="project" value="InterPro"/>
</dbReference>
<dbReference type="InterPro" id="IPR042102">
    <property type="entry name" value="RNA_pol_Rpb1_3_sf"/>
</dbReference>
<evidence type="ECO:0000256" key="8">
    <source>
        <dbReference type="ARBA" id="ARBA00048552"/>
    </source>
</evidence>
<geneLocation type="chloroplast" evidence="11"/>
<dbReference type="Pfam" id="PF00623">
    <property type="entry name" value="RNA_pol_Rpb1_2"/>
    <property type="match status" value="1"/>
</dbReference>
<comment type="similarity">
    <text evidence="2">Belongs to the RNA polymerase beta' chain family. RpoC1 subfamily.</text>
</comment>
<feature type="domain" description="RNA polymerase N-terminal" evidence="10">
    <location>
        <begin position="403"/>
        <end position="677"/>
    </location>
</feature>
<keyword evidence="7 9" id="KW-0804">Transcription</keyword>
<dbReference type="InterPro" id="IPR044893">
    <property type="entry name" value="RNA_pol_Rpb1_clamp_domain"/>
</dbReference>
<dbReference type="Gene3D" id="1.10.274.100">
    <property type="entry name" value="RNA polymerase Rpb1, domain 3"/>
    <property type="match status" value="1"/>
</dbReference>
<dbReference type="InterPro" id="IPR045867">
    <property type="entry name" value="DNA-dir_RpoC_beta_prime"/>
</dbReference>
<sequence length="794" mass="92818">MKFIAFRLRLGTSQLIRKWAQRQLPNGKRISGQILNPKTVNYQTLKPEKNGLFCERIFGPIDGSLCACGLPFSRGKKFCANCEVEFTSPQVRRYRLGYIQLVTAVAHVWFFKGRPNYLSLFLNLPNRKIENLLYCTQNICRTLFPKELAGVFSTKKKFIKYKIPKVFSPKYHIRFWGFRKTYAYILEYEKLENILSFGCGVVSFSLMVFQPRRLLCQRYTSFSVQSKWTAISPRQPNSFFITPNRKALGGVFFYKRLQRKSRKTVPRSPGLRDSALFFSFSIVSKMCSWSINYNWFDFVYFVCHFPKKGDLLNKYYPGPPGFVNFCPLQSRLYCFTGVQLIKTWLSQLTHNDHGRLLEIQLRIDLLKLDLKEPLLENEFVQKINLLRRFKYLRSFRHKKMNPASMILSVLPVLPPDLRPIVKLDGSKIAVSDLNKLYQYVILRNRRLWRLTRKADFHCLNSEAFQYTQRLLQESVDNLIENKSGGSLSDLFKGKKGRFRQNLLGKRVDYSGRSVIVVGPFLKIYECGIPREIAYELFQPFLIRSLIGQKKAHTIFGAKKLLTSLSHDKPFLWNLLKKIVEKHPLLLNRAPTLHRLSVQAFLPRLIEGRAILLHPLVCSPFNADFDGDQMGVHIPLCFEARGEAWKLMWSQNNLFSVATGNPVFSPSQDMILGSCFLTTKNIQQYCFSLLNIQKIFQLWPKGSLDFFFPYSRKENTLEDSWSNNRKPIWISQNPFEIKFETDKTKQTLIEIRINIQGQSLKFRSHFCQHFHPSGTEIFRHIRTTYGRLKFHQDVL</sequence>
<protein>
    <recommendedName>
        <fullName evidence="9">DNA-directed RNA polymerase subunit</fullName>
        <ecNumber evidence="9">2.7.7.6</ecNumber>
    </recommendedName>
</protein>
<evidence type="ECO:0000256" key="3">
    <source>
        <dbReference type="ARBA" id="ARBA00022478"/>
    </source>
</evidence>
<evidence type="ECO:0000256" key="2">
    <source>
        <dbReference type="ARBA" id="ARBA00007207"/>
    </source>
</evidence>
<dbReference type="InterPro" id="IPR000722">
    <property type="entry name" value="RNA_pol_asu"/>
</dbReference>